<evidence type="ECO:0000256" key="1">
    <source>
        <dbReference type="SAM" id="SignalP"/>
    </source>
</evidence>
<keyword evidence="1" id="KW-0732">Signal</keyword>
<evidence type="ECO:0000313" key="3">
    <source>
        <dbReference type="Proteomes" id="UP000807353"/>
    </source>
</evidence>
<feature type="chain" id="PRO_5040302343" evidence="1">
    <location>
        <begin position="21"/>
        <end position="188"/>
    </location>
</feature>
<comment type="caution">
    <text evidence="2">The sequence shown here is derived from an EMBL/GenBank/DDBJ whole genome shotgun (WGS) entry which is preliminary data.</text>
</comment>
<gene>
    <name evidence="2" type="ORF">BDZ94DRAFT_1314495</name>
</gene>
<proteinExistence type="predicted"/>
<dbReference type="Proteomes" id="UP000807353">
    <property type="component" value="Unassembled WGS sequence"/>
</dbReference>
<reference evidence="2" key="1">
    <citation type="submission" date="2020-11" db="EMBL/GenBank/DDBJ databases">
        <authorList>
            <consortium name="DOE Joint Genome Institute"/>
            <person name="Ahrendt S."/>
            <person name="Riley R."/>
            <person name="Andreopoulos W."/>
            <person name="Labutti K."/>
            <person name="Pangilinan J."/>
            <person name="Ruiz-Duenas F.J."/>
            <person name="Barrasa J.M."/>
            <person name="Sanchez-Garcia M."/>
            <person name="Camarero S."/>
            <person name="Miyauchi S."/>
            <person name="Serrano A."/>
            <person name="Linde D."/>
            <person name="Babiker R."/>
            <person name="Drula E."/>
            <person name="Ayuso-Fernandez I."/>
            <person name="Pacheco R."/>
            <person name="Padilla G."/>
            <person name="Ferreira P."/>
            <person name="Barriuso J."/>
            <person name="Kellner H."/>
            <person name="Castanera R."/>
            <person name="Alfaro M."/>
            <person name="Ramirez L."/>
            <person name="Pisabarro A.G."/>
            <person name="Kuo A."/>
            <person name="Tritt A."/>
            <person name="Lipzen A."/>
            <person name="He G."/>
            <person name="Yan M."/>
            <person name="Ng V."/>
            <person name="Cullen D."/>
            <person name="Martin F."/>
            <person name="Rosso M.-N."/>
            <person name="Henrissat B."/>
            <person name="Hibbett D."/>
            <person name="Martinez A.T."/>
            <person name="Grigoriev I.V."/>
        </authorList>
    </citation>
    <scope>NUCLEOTIDE SEQUENCE</scope>
    <source>
        <strain evidence="2">CBS 247.69</strain>
    </source>
</reference>
<protein>
    <submittedName>
        <fullName evidence="2">Uncharacterized protein</fullName>
    </submittedName>
</protein>
<keyword evidence="3" id="KW-1185">Reference proteome</keyword>
<dbReference type="OrthoDB" id="3226519at2759"/>
<dbReference type="AlphaFoldDB" id="A0A9P5XWZ5"/>
<organism evidence="2 3">
    <name type="scientific">Collybia nuda</name>
    <dbReference type="NCBI Taxonomy" id="64659"/>
    <lineage>
        <taxon>Eukaryota</taxon>
        <taxon>Fungi</taxon>
        <taxon>Dikarya</taxon>
        <taxon>Basidiomycota</taxon>
        <taxon>Agaricomycotina</taxon>
        <taxon>Agaricomycetes</taxon>
        <taxon>Agaricomycetidae</taxon>
        <taxon>Agaricales</taxon>
        <taxon>Tricholomatineae</taxon>
        <taxon>Clitocybaceae</taxon>
        <taxon>Collybia</taxon>
    </lineage>
</organism>
<evidence type="ECO:0000313" key="2">
    <source>
        <dbReference type="EMBL" id="KAF9457111.1"/>
    </source>
</evidence>
<accession>A0A9P5XWZ5</accession>
<dbReference type="EMBL" id="MU150386">
    <property type="protein sequence ID" value="KAF9457111.1"/>
    <property type="molecule type" value="Genomic_DNA"/>
</dbReference>
<name>A0A9P5XWZ5_9AGAR</name>
<feature type="signal peptide" evidence="1">
    <location>
        <begin position="1"/>
        <end position="20"/>
    </location>
</feature>
<sequence>MRSSILLALAWFVELSGVAASPLAEGAVCAGQETLSETYIGENKNVKVEFATCPDVASSSFKQRDALEARQTNVCATTCQRNCFLPAGGGPDPNECHVIADALKFESQNTGALFQIGTGTNNTVVLTYSSCKTFFVNQDFGDLVYCRTNWASTIDNLAFNCQSTQNAHGGNCVATDQRWFIQVQNRDA</sequence>